<dbReference type="PANTHER" id="PTHR34406">
    <property type="entry name" value="PROTEIN YCEI"/>
    <property type="match status" value="1"/>
</dbReference>
<evidence type="ECO:0000313" key="3">
    <source>
        <dbReference type="EMBL" id="SNS33077.1"/>
    </source>
</evidence>
<organism evidence="3 4">
    <name type="scientific">Sphingopyxis indica</name>
    <dbReference type="NCBI Taxonomy" id="436663"/>
    <lineage>
        <taxon>Bacteria</taxon>
        <taxon>Pseudomonadati</taxon>
        <taxon>Pseudomonadota</taxon>
        <taxon>Alphaproteobacteria</taxon>
        <taxon>Sphingomonadales</taxon>
        <taxon>Sphingomonadaceae</taxon>
        <taxon>Sphingopyxis</taxon>
    </lineage>
</organism>
<dbReference type="SUPFAM" id="SSF101874">
    <property type="entry name" value="YceI-like"/>
    <property type="match status" value="1"/>
</dbReference>
<feature type="chain" id="PRO_5013235215" evidence="1">
    <location>
        <begin position="21"/>
        <end position="212"/>
    </location>
</feature>
<protein>
    <submittedName>
        <fullName evidence="3">Polyisoprenoid-binding protein YceI</fullName>
    </submittedName>
</protein>
<dbReference type="PANTHER" id="PTHR34406:SF1">
    <property type="entry name" value="PROTEIN YCEI"/>
    <property type="match status" value="1"/>
</dbReference>
<dbReference type="SMART" id="SM00867">
    <property type="entry name" value="YceI"/>
    <property type="match status" value="1"/>
</dbReference>
<dbReference type="OrthoDB" id="9811006at2"/>
<keyword evidence="1" id="KW-0732">Signal</keyword>
<gene>
    <name evidence="3" type="ORF">SAMN06295955_101325</name>
</gene>
<evidence type="ECO:0000259" key="2">
    <source>
        <dbReference type="SMART" id="SM00867"/>
    </source>
</evidence>
<dbReference type="Proteomes" id="UP000198339">
    <property type="component" value="Unassembled WGS sequence"/>
</dbReference>
<evidence type="ECO:0000256" key="1">
    <source>
        <dbReference type="SAM" id="SignalP"/>
    </source>
</evidence>
<dbReference type="InterPro" id="IPR007372">
    <property type="entry name" value="Lipid/polyisoprenoid-bd_YceI"/>
</dbReference>
<dbReference type="RefSeq" id="WP_089214233.1">
    <property type="nucleotide sequence ID" value="NZ_FZPA01000001.1"/>
</dbReference>
<dbReference type="Gene3D" id="2.40.128.110">
    <property type="entry name" value="Lipid/polyisoprenoid-binding, YceI-like"/>
    <property type="match status" value="1"/>
</dbReference>
<keyword evidence="4" id="KW-1185">Reference proteome</keyword>
<proteinExistence type="predicted"/>
<feature type="domain" description="Lipid/polyisoprenoid-binding YceI-like" evidence="2">
    <location>
        <begin position="39"/>
        <end position="210"/>
    </location>
</feature>
<accession>A0A239DKX7</accession>
<name>A0A239DKX7_9SPHN</name>
<dbReference type="AlphaFoldDB" id="A0A239DKX7"/>
<reference evidence="3 4" key="1">
    <citation type="submission" date="2017-06" db="EMBL/GenBank/DDBJ databases">
        <authorList>
            <person name="Kim H.J."/>
            <person name="Triplett B.A."/>
        </authorList>
    </citation>
    <scope>NUCLEOTIDE SEQUENCE [LARGE SCALE GENOMIC DNA]</scope>
    <source>
        <strain evidence="3 4">DS15</strain>
    </source>
</reference>
<dbReference type="InterPro" id="IPR036761">
    <property type="entry name" value="TTHA0802/YceI-like_sf"/>
</dbReference>
<feature type="signal peptide" evidence="1">
    <location>
        <begin position="1"/>
        <end position="20"/>
    </location>
</feature>
<dbReference type="EMBL" id="FZPA01000001">
    <property type="protein sequence ID" value="SNS33077.1"/>
    <property type="molecule type" value="Genomic_DNA"/>
</dbReference>
<dbReference type="Pfam" id="PF04264">
    <property type="entry name" value="YceI"/>
    <property type="match status" value="1"/>
</dbReference>
<evidence type="ECO:0000313" key="4">
    <source>
        <dbReference type="Proteomes" id="UP000198339"/>
    </source>
</evidence>
<sequence length="212" mass="22024">MRKAASLLALPLLLAVPLLAQMPTEAPGAKDAARVTGGTYQADPHHSLVGWRLNHLGFNDYFGIFGDVTGTLTLDPKNPAAAKVDVTIPIASVTVASAGLKDHLLRAGKDGSKPDFFGADPAPARFVSTAVVVDEEGDEAKVTGNLTLNGVTKPVTLDVDFTGAGPAPMSNVETVGFEAEATIKRSDFGLGFGVPLVGDEVELEITAAFEKK</sequence>